<evidence type="ECO:0000256" key="11">
    <source>
        <dbReference type="RuleBase" id="RU004106"/>
    </source>
</evidence>
<evidence type="ECO:0000313" key="14">
    <source>
        <dbReference type="Proteomes" id="UP000242258"/>
    </source>
</evidence>
<dbReference type="PROSITE" id="PS00770">
    <property type="entry name" value="AA_TRANSFER_CLASS_4"/>
    <property type="match status" value="1"/>
</dbReference>
<evidence type="ECO:0000256" key="1">
    <source>
        <dbReference type="ARBA" id="ARBA00001933"/>
    </source>
</evidence>
<comment type="similarity">
    <text evidence="2 11">Belongs to the class-IV pyridoxal-phosphate-dependent aminotransferase family.</text>
</comment>
<evidence type="ECO:0000313" key="13">
    <source>
        <dbReference type="EMBL" id="OEY68669.1"/>
    </source>
</evidence>
<keyword evidence="13" id="KW-0808">Transferase</keyword>
<dbReference type="PANTHER" id="PTHR42743:SF10">
    <property type="entry name" value="D-ALANINE AMINOTRANSFERASE"/>
    <property type="match status" value="1"/>
</dbReference>
<evidence type="ECO:0000256" key="8">
    <source>
        <dbReference type="ARBA" id="ARBA00054027"/>
    </source>
</evidence>
<evidence type="ECO:0000256" key="7">
    <source>
        <dbReference type="ARBA" id="ARBA00049529"/>
    </source>
</evidence>
<dbReference type="GO" id="GO:0046656">
    <property type="term" value="P:folic acid biosynthetic process"/>
    <property type="evidence" value="ECO:0007669"/>
    <property type="project" value="UniProtKB-KW"/>
</dbReference>
<dbReference type="Gene3D" id="3.20.10.10">
    <property type="entry name" value="D-amino Acid Aminotransferase, subunit A, domain 2"/>
    <property type="match status" value="1"/>
</dbReference>
<evidence type="ECO:0000256" key="9">
    <source>
        <dbReference type="ARBA" id="ARBA00069174"/>
    </source>
</evidence>
<keyword evidence="14" id="KW-1185">Reference proteome</keyword>
<dbReference type="CDD" id="cd01558">
    <property type="entry name" value="D-AAT_like"/>
    <property type="match status" value="1"/>
</dbReference>
<dbReference type="EC" id="4.1.3.38" evidence="6"/>
<sequence>MTTVYLNGDFIPAEQAKISPMDRGFLFGDGIYEVIPSYSGRFVGFAPHIDRMHSGLGQLSIDPQLSHEKWQHIAEQLVADNKAELGDNLGVYFQVSRGTDTKRGHAFPTNVAPTVFGFVFAIPPEPVADKAKATIYNVVTGQDLRWQRCNIKSTSLLGNVLHYQQGAEQGAQEILLFDKQGNLTEGAAVNVFVIKDGVIATPPLSTKLLPGITRQILLAILAKHSDIEVQERDISEAEVLAADEIWITSSSKEIAPVLTVNNNPVGDGQVGDVWLAAQQLFSSHKFDY</sequence>
<evidence type="ECO:0000256" key="6">
    <source>
        <dbReference type="ARBA" id="ARBA00035676"/>
    </source>
</evidence>
<comment type="catalytic activity">
    <reaction evidence="7">
        <text>4-amino-4-deoxychorismate = 4-aminobenzoate + pyruvate + H(+)</text>
        <dbReference type="Rhea" id="RHEA:16201"/>
        <dbReference type="ChEBI" id="CHEBI:15361"/>
        <dbReference type="ChEBI" id="CHEBI:15378"/>
        <dbReference type="ChEBI" id="CHEBI:17836"/>
        <dbReference type="ChEBI" id="CHEBI:58406"/>
        <dbReference type="EC" id="4.1.3.38"/>
    </reaction>
</comment>
<dbReference type="EMBL" id="MKEK01000001">
    <property type="protein sequence ID" value="OEY68669.1"/>
    <property type="molecule type" value="Genomic_DNA"/>
</dbReference>
<dbReference type="GO" id="GO:0008483">
    <property type="term" value="F:transaminase activity"/>
    <property type="evidence" value="ECO:0007669"/>
    <property type="project" value="UniProtKB-KW"/>
</dbReference>
<protein>
    <recommendedName>
        <fullName evidence="9">Aminodeoxychorismate lyase</fullName>
        <ecNumber evidence="6">4.1.3.38</ecNumber>
    </recommendedName>
    <alternativeName>
        <fullName evidence="10">4-amino-4-deoxychorismate lyase</fullName>
    </alternativeName>
</protein>
<name>A0A1E7Q3E8_9GAMM</name>
<dbReference type="AlphaFoldDB" id="A0A1E7Q3E8"/>
<dbReference type="Pfam" id="PF01063">
    <property type="entry name" value="Aminotran_4"/>
    <property type="match status" value="1"/>
</dbReference>
<keyword evidence="3 12" id="KW-0663">Pyridoxal phosphate</keyword>
<dbReference type="PANTHER" id="PTHR42743">
    <property type="entry name" value="AMINO-ACID AMINOTRANSFERASE"/>
    <property type="match status" value="1"/>
</dbReference>
<dbReference type="InterPro" id="IPR043132">
    <property type="entry name" value="BCAT-like_C"/>
</dbReference>
<dbReference type="InterPro" id="IPR050571">
    <property type="entry name" value="Class-IV_PLP-Dep_Aminotrnsfr"/>
</dbReference>
<evidence type="ECO:0000256" key="12">
    <source>
        <dbReference type="RuleBase" id="RU004516"/>
    </source>
</evidence>
<comment type="cofactor">
    <cofactor evidence="1 12">
        <name>pyridoxal 5'-phosphate</name>
        <dbReference type="ChEBI" id="CHEBI:597326"/>
    </cofactor>
</comment>
<dbReference type="InterPro" id="IPR018300">
    <property type="entry name" value="Aminotrans_IV_CS"/>
</dbReference>
<organism evidence="13 14">
    <name type="scientific">Rheinheimera salexigens</name>
    <dbReference type="NCBI Taxonomy" id="1628148"/>
    <lineage>
        <taxon>Bacteria</taxon>
        <taxon>Pseudomonadati</taxon>
        <taxon>Pseudomonadota</taxon>
        <taxon>Gammaproteobacteria</taxon>
        <taxon>Chromatiales</taxon>
        <taxon>Chromatiaceae</taxon>
        <taxon>Rheinheimera</taxon>
    </lineage>
</organism>
<comment type="caution">
    <text evidence="13">The sequence shown here is derived from an EMBL/GenBank/DDBJ whole genome shotgun (WGS) entry which is preliminary data.</text>
</comment>
<dbReference type="InterPro" id="IPR001544">
    <property type="entry name" value="Aminotrans_IV"/>
</dbReference>
<gene>
    <name evidence="13" type="ORF">BI198_03105</name>
</gene>
<evidence type="ECO:0000256" key="2">
    <source>
        <dbReference type="ARBA" id="ARBA00009320"/>
    </source>
</evidence>
<dbReference type="STRING" id="1628148.BI198_03105"/>
<dbReference type="Gene3D" id="3.30.470.10">
    <property type="match status" value="1"/>
</dbReference>
<dbReference type="InterPro" id="IPR043131">
    <property type="entry name" value="BCAT-like_N"/>
</dbReference>
<comment type="function">
    <text evidence="8">Involved in the biosynthesis of p-aminobenzoate (PABA), a precursor of tetrahydrofolate. Converts 4-amino-4-deoxychorismate into 4-aminobenzoate (PABA) and pyruvate.</text>
</comment>
<evidence type="ECO:0000256" key="5">
    <source>
        <dbReference type="ARBA" id="ARBA00035633"/>
    </source>
</evidence>
<keyword evidence="13" id="KW-0032">Aminotransferase</keyword>
<dbReference type="GO" id="GO:0008652">
    <property type="term" value="P:amino acid biosynthetic process"/>
    <property type="evidence" value="ECO:0007669"/>
    <property type="project" value="UniProtKB-ARBA"/>
</dbReference>
<dbReference type="RefSeq" id="WP_070048236.1">
    <property type="nucleotide sequence ID" value="NZ_CBCSDO010000001.1"/>
</dbReference>
<comment type="pathway">
    <text evidence="5">Cofactor biosynthesis; tetrahydrofolate biosynthesis; 4-aminobenzoate from chorismate: step 2/2.</text>
</comment>
<reference evidence="14" key="1">
    <citation type="submission" date="2016-09" db="EMBL/GenBank/DDBJ databases">
        <authorList>
            <person name="Wan X."/>
            <person name="Hou S."/>
        </authorList>
    </citation>
    <scope>NUCLEOTIDE SEQUENCE [LARGE SCALE GENOMIC DNA]</scope>
    <source>
        <strain evidence="14">KH87</strain>
    </source>
</reference>
<evidence type="ECO:0000256" key="3">
    <source>
        <dbReference type="ARBA" id="ARBA00022898"/>
    </source>
</evidence>
<keyword evidence="4" id="KW-0289">Folate biosynthesis</keyword>
<dbReference type="GO" id="GO:0008696">
    <property type="term" value="F:4-amino-4-deoxychorismate lyase activity"/>
    <property type="evidence" value="ECO:0007669"/>
    <property type="project" value="UniProtKB-EC"/>
</dbReference>
<proteinExistence type="inferred from homology"/>
<evidence type="ECO:0000256" key="10">
    <source>
        <dbReference type="ARBA" id="ARBA00080135"/>
    </source>
</evidence>
<dbReference type="Proteomes" id="UP000242258">
    <property type="component" value="Unassembled WGS sequence"/>
</dbReference>
<dbReference type="FunFam" id="3.20.10.10:FF:000002">
    <property type="entry name" value="D-alanine aminotransferase"/>
    <property type="match status" value="1"/>
</dbReference>
<dbReference type="InterPro" id="IPR036038">
    <property type="entry name" value="Aminotransferase-like"/>
</dbReference>
<dbReference type="GO" id="GO:0005829">
    <property type="term" value="C:cytosol"/>
    <property type="evidence" value="ECO:0007669"/>
    <property type="project" value="TreeGrafter"/>
</dbReference>
<accession>A0A1E7Q3E8</accession>
<dbReference type="OrthoDB" id="21319at2"/>
<dbReference type="SUPFAM" id="SSF56752">
    <property type="entry name" value="D-aminoacid aminotransferase-like PLP-dependent enzymes"/>
    <property type="match status" value="1"/>
</dbReference>
<evidence type="ECO:0000256" key="4">
    <source>
        <dbReference type="ARBA" id="ARBA00022909"/>
    </source>
</evidence>